<name>A0A974HHH3_XENLA</name>
<dbReference type="Proteomes" id="UP000694892">
    <property type="component" value="Chromosome 5S"/>
</dbReference>
<dbReference type="OMA" id="YHHAHRI"/>
<sequence>MASGGGLQGTFSYSDTDITRIGNIFEGSEEFFATPSLTGCRRKYDTQSKKCVELKLHGLTLTEYLRLQRIPRGLRVNLQPTLFAHNEEFKTKFAGIINKCSLDIIALNIEFIQQEIKNLETQLNTTENILKSVLQDEEFIQIKNKTDATLEKLKGEVSRVKKQKFDRDATDYERGTVYNWSYQPYTRECYRRDSHRSRERTHSNTMDKDESTPPVPFLDGGDREREQGEVAQTGGEIHDGTRERRQQPRRMRRNK</sequence>
<accession>A0A974HHH3</accession>
<evidence type="ECO:0000313" key="4">
    <source>
        <dbReference type="Proteomes" id="UP000694892"/>
    </source>
</evidence>
<feature type="compositionally biased region" description="Basic and acidic residues" evidence="2">
    <location>
        <begin position="200"/>
        <end position="211"/>
    </location>
</feature>
<feature type="region of interest" description="Disordered" evidence="2">
    <location>
        <begin position="191"/>
        <end position="255"/>
    </location>
</feature>
<keyword evidence="1" id="KW-0175">Coiled coil</keyword>
<feature type="compositionally biased region" description="Basic and acidic residues" evidence="2">
    <location>
        <begin position="236"/>
        <end position="246"/>
    </location>
</feature>
<evidence type="ECO:0000256" key="2">
    <source>
        <dbReference type="SAM" id="MobiDB-lite"/>
    </source>
</evidence>
<evidence type="ECO:0000256" key="1">
    <source>
        <dbReference type="SAM" id="Coils"/>
    </source>
</evidence>
<evidence type="ECO:0000313" key="3">
    <source>
        <dbReference type="EMBL" id="OCT78048.1"/>
    </source>
</evidence>
<reference evidence="4" key="1">
    <citation type="journal article" date="2016" name="Nature">
        <title>Genome evolution in the allotetraploid frog Xenopus laevis.</title>
        <authorList>
            <person name="Session A.M."/>
            <person name="Uno Y."/>
            <person name="Kwon T."/>
            <person name="Chapman J.A."/>
            <person name="Toyoda A."/>
            <person name="Takahashi S."/>
            <person name="Fukui A."/>
            <person name="Hikosaka A."/>
            <person name="Suzuki A."/>
            <person name="Kondo M."/>
            <person name="van Heeringen S.J."/>
            <person name="Quigley I."/>
            <person name="Heinz S."/>
            <person name="Ogino H."/>
            <person name="Ochi H."/>
            <person name="Hellsten U."/>
            <person name="Lyons J.B."/>
            <person name="Simakov O."/>
            <person name="Putnam N."/>
            <person name="Stites J."/>
            <person name="Kuroki Y."/>
            <person name="Tanaka T."/>
            <person name="Michiue T."/>
            <person name="Watanabe M."/>
            <person name="Bogdanovic O."/>
            <person name="Lister R."/>
            <person name="Georgiou G."/>
            <person name="Paranjpe S.S."/>
            <person name="van Kruijsbergen I."/>
            <person name="Shu S."/>
            <person name="Carlson J."/>
            <person name="Kinoshita T."/>
            <person name="Ohta Y."/>
            <person name="Mawaribuchi S."/>
            <person name="Jenkins J."/>
            <person name="Grimwood J."/>
            <person name="Schmutz J."/>
            <person name="Mitros T."/>
            <person name="Mozaffari S.V."/>
            <person name="Suzuki Y."/>
            <person name="Haramoto Y."/>
            <person name="Yamamoto T.S."/>
            <person name="Takagi C."/>
            <person name="Heald R."/>
            <person name="Miller K."/>
            <person name="Haudenschild C."/>
            <person name="Kitzman J."/>
            <person name="Nakayama T."/>
            <person name="Izutsu Y."/>
            <person name="Robert J."/>
            <person name="Fortriede J."/>
            <person name="Burns K."/>
            <person name="Lotay V."/>
            <person name="Karimi K."/>
            <person name="Yasuoka Y."/>
            <person name="Dichmann D.S."/>
            <person name="Flajnik M.F."/>
            <person name="Houston D.W."/>
            <person name="Shendure J."/>
            <person name="DuPasquier L."/>
            <person name="Vize P.D."/>
            <person name="Zorn A.M."/>
            <person name="Ito M."/>
            <person name="Marcotte E.M."/>
            <person name="Wallingford J.B."/>
            <person name="Ito Y."/>
            <person name="Asashima M."/>
            <person name="Ueno N."/>
            <person name="Matsuda Y."/>
            <person name="Veenstra G.J."/>
            <person name="Fujiyama A."/>
            <person name="Harland R.M."/>
            <person name="Taira M."/>
            <person name="Rokhsar D.S."/>
        </authorList>
    </citation>
    <scope>NUCLEOTIDE SEQUENCE [LARGE SCALE GENOMIC DNA]</scope>
    <source>
        <strain evidence="4">J</strain>
    </source>
</reference>
<dbReference type="EMBL" id="CM004475">
    <property type="protein sequence ID" value="OCT78048.1"/>
    <property type="molecule type" value="Genomic_DNA"/>
</dbReference>
<feature type="coiled-coil region" evidence="1">
    <location>
        <begin position="102"/>
        <end position="163"/>
    </location>
</feature>
<proteinExistence type="predicted"/>
<protein>
    <submittedName>
        <fullName evidence="3">Uncharacterized protein</fullName>
    </submittedName>
</protein>
<dbReference type="AlphaFoldDB" id="A0A974HHH3"/>
<gene>
    <name evidence="3" type="ORF">XELAEV_18029145mg</name>
</gene>
<organism evidence="3 4">
    <name type="scientific">Xenopus laevis</name>
    <name type="common">African clawed frog</name>
    <dbReference type="NCBI Taxonomy" id="8355"/>
    <lineage>
        <taxon>Eukaryota</taxon>
        <taxon>Metazoa</taxon>
        <taxon>Chordata</taxon>
        <taxon>Craniata</taxon>
        <taxon>Vertebrata</taxon>
        <taxon>Euteleostomi</taxon>
        <taxon>Amphibia</taxon>
        <taxon>Batrachia</taxon>
        <taxon>Anura</taxon>
        <taxon>Pipoidea</taxon>
        <taxon>Pipidae</taxon>
        <taxon>Xenopodinae</taxon>
        <taxon>Xenopus</taxon>
        <taxon>Xenopus</taxon>
    </lineage>
</organism>